<dbReference type="SUPFAM" id="SSF160904">
    <property type="entry name" value="Jann2411-like"/>
    <property type="match status" value="1"/>
</dbReference>
<dbReference type="Gene3D" id="1.10.3300.10">
    <property type="entry name" value="Jann2411-like domain"/>
    <property type="match status" value="1"/>
</dbReference>
<accession>A0A918XP23</accession>
<gene>
    <name evidence="2" type="ORF">GCM10017083_08240</name>
</gene>
<evidence type="ECO:0000259" key="1">
    <source>
        <dbReference type="Pfam" id="PF11706"/>
    </source>
</evidence>
<dbReference type="Proteomes" id="UP000630353">
    <property type="component" value="Unassembled WGS sequence"/>
</dbReference>
<dbReference type="Pfam" id="PF11706">
    <property type="entry name" value="zf-CGNR"/>
    <property type="match status" value="1"/>
</dbReference>
<reference evidence="2" key="1">
    <citation type="journal article" date="2014" name="Int. J. Syst. Evol. Microbiol.">
        <title>Complete genome sequence of Corynebacterium casei LMG S-19264T (=DSM 44701T), isolated from a smear-ripened cheese.</title>
        <authorList>
            <consortium name="US DOE Joint Genome Institute (JGI-PGF)"/>
            <person name="Walter F."/>
            <person name="Albersmeier A."/>
            <person name="Kalinowski J."/>
            <person name="Ruckert C."/>
        </authorList>
    </citation>
    <scope>NUCLEOTIDE SEQUENCE</scope>
    <source>
        <strain evidence="2">KCTC 42651</strain>
    </source>
</reference>
<keyword evidence="3" id="KW-1185">Reference proteome</keyword>
<dbReference type="InterPro" id="IPR023286">
    <property type="entry name" value="ABATE_dom_sf"/>
</dbReference>
<dbReference type="EMBL" id="BMZS01000002">
    <property type="protein sequence ID" value="GHD42817.1"/>
    <property type="molecule type" value="Genomic_DNA"/>
</dbReference>
<proteinExistence type="predicted"/>
<name>A0A918XP23_9PROT</name>
<dbReference type="InterPro" id="IPR010852">
    <property type="entry name" value="ABATE"/>
</dbReference>
<dbReference type="Pfam" id="PF07336">
    <property type="entry name" value="ABATE"/>
    <property type="match status" value="1"/>
</dbReference>
<sequence>MSRAYGGGMTPSDILRANYRPIGGVLCLDFANTVDWHDSERRVELLADAECLAAWARIAGAGDVDPAAADLHRACRLRDAVWAVFRAKAKAETVPGDAVAEINRALERAPAGRRLRVSGDEVVWADGTDGGTDALLGAIARSAAELLTDPDRRARVRMCAGEGCGWLFLDESRGARRRWCSMQGCGNRAKGRAHYRRKARLTQV</sequence>
<protein>
    <recommendedName>
        <fullName evidence="1">Zinc finger CGNR domain-containing protein</fullName>
    </recommendedName>
</protein>
<evidence type="ECO:0000313" key="3">
    <source>
        <dbReference type="Proteomes" id="UP000630353"/>
    </source>
</evidence>
<feature type="domain" description="Zinc finger CGNR" evidence="1">
    <location>
        <begin position="155"/>
        <end position="198"/>
    </location>
</feature>
<reference evidence="2" key="2">
    <citation type="submission" date="2020-09" db="EMBL/GenBank/DDBJ databases">
        <authorList>
            <person name="Sun Q."/>
            <person name="Kim S."/>
        </authorList>
    </citation>
    <scope>NUCLEOTIDE SEQUENCE</scope>
    <source>
        <strain evidence="2">KCTC 42651</strain>
    </source>
</reference>
<dbReference type="PANTHER" id="PTHR35525:SF3">
    <property type="entry name" value="BLL6575 PROTEIN"/>
    <property type="match status" value="1"/>
</dbReference>
<comment type="caution">
    <text evidence="2">The sequence shown here is derived from an EMBL/GenBank/DDBJ whole genome shotgun (WGS) entry which is preliminary data.</text>
</comment>
<dbReference type="PANTHER" id="PTHR35525">
    <property type="entry name" value="BLL6575 PROTEIN"/>
    <property type="match status" value="1"/>
</dbReference>
<dbReference type="RefSeq" id="WP_189987666.1">
    <property type="nucleotide sequence ID" value="NZ_BMZS01000002.1"/>
</dbReference>
<dbReference type="InterPro" id="IPR021005">
    <property type="entry name" value="Znf_CGNR"/>
</dbReference>
<organism evidence="2 3">
    <name type="scientific">Thalassobaculum fulvum</name>
    <dbReference type="NCBI Taxonomy" id="1633335"/>
    <lineage>
        <taxon>Bacteria</taxon>
        <taxon>Pseudomonadati</taxon>
        <taxon>Pseudomonadota</taxon>
        <taxon>Alphaproteobacteria</taxon>
        <taxon>Rhodospirillales</taxon>
        <taxon>Thalassobaculaceae</taxon>
        <taxon>Thalassobaculum</taxon>
    </lineage>
</organism>
<dbReference type="AlphaFoldDB" id="A0A918XP23"/>
<evidence type="ECO:0000313" key="2">
    <source>
        <dbReference type="EMBL" id="GHD42817.1"/>
    </source>
</evidence>